<feature type="transmembrane region" description="Helical" evidence="6">
    <location>
        <begin position="30"/>
        <end position="48"/>
    </location>
</feature>
<evidence type="ECO:0000256" key="3">
    <source>
        <dbReference type="ARBA" id="ARBA00022692"/>
    </source>
</evidence>
<protein>
    <submittedName>
        <fullName evidence="7">Putative monovalent cation/H+ antiporter subunit E</fullName>
    </submittedName>
</protein>
<reference evidence="7 8" key="1">
    <citation type="submission" date="2016-02" db="EMBL/GenBank/DDBJ databases">
        <title>Genome sequence of Halalkalicoccus paucihalophilus DSM 24557.</title>
        <authorList>
            <person name="Poehlein A."/>
            <person name="Daniel R."/>
        </authorList>
    </citation>
    <scope>NUCLEOTIDE SEQUENCE [LARGE SCALE GENOMIC DNA]</scope>
    <source>
        <strain evidence="7 8">DSM 24557</strain>
    </source>
</reference>
<evidence type="ECO:0000256" key="5">
    <source>
        <dbReference type="ARBA" id="ARBA00023136"/>
    </source>
</evidence>
<keyword evidence="5 6" id="KW-0472">Membrane</keyword>
<dbReference type="PIRSF" id="PIRSF019239">
    <property type="entry name" value="MrpE"/>
    <property type="match status" value="1"/>
</dbReference>
<evidence type="ECO:0000256" key="2">
    <source>
        <dbReference type="ARBA" id="ARBA00022475"/>
    </source>
</evidence>
<sequence length="190" mass="21041">MRVRTWPVVGVGLGVLWLFVRDVGPTLDAFLGQFLMGLAVGLPIAFLFRRFYDERIDLGQIIRAIPYVLLYVLTFSREVVVANLDVAYRVLAPGSTIDPEVILIPLRVQGDFGVTTIANSITITPGTITQDYDAEANALYVHVIDGRDPEAVVEPIRRWEDYALLIFEEELDPGSPAPEIVIDGGENDGR</sequence>
<dbReference type="PANTHER" id="PTHR34584:SF1">
    <property type="entry name" value="NA(+)_H(+) ANTIPORTER SUBUNIT E1"/>
    <property type="match status" value="1"/>
</dbReference>
<evidence type="ECO:0000256" key="4">
    <source>
        <dbReference type="ARBA" id="ARBA00022989"/>
    </source>
</evidence>
<gene>
    <name evidence="7" type="ORF">HAPAU_12230</name>
</gene>
<dbReference type="InterPro" id="IPR002758">
    <property type="entry name" value="Cation_antiport_E"/>
</dbReference>
<dbReference type="PATRIC" id="fig|1008153.3.peg.1232"/>
<keyword evidence="2" id="KW-1003">Cell membrane</keyword>
<dbReference type="EMBL" id="LTAZ01000004">
    <property type="protein sequence ID" value="KYH26131.1"/>
    <property type="molecule type" value="Genomic_DNA"/>
</dbReference>
<dbReference type="GO" id="GO:0005886">
    <property type="term" value="C:plasma membrane"/>
    <property type="evidence" value="ECO:0007669"/>
    <property type="project" value="UniProtKB-SubCell"/>
</dbReference>
<dbReference type="GO" id="GO:0008324">
    <property type="term" value="F:monoatomic cation transmembrane transporter activity"/>
    <property type="evidence" value="ECO:0007669"/>
    <property type="project" value="InterPro"/>
</dbReference>
<dbReference type="RefSeq" id="WP_066380598.1">
    <property type="nucleotide sequence ID" value="NZ_LTAZ01000004.1"/>
</dbReference>
<name>A0A151AEP9_9EURY</name>
<comment type="subcellular location">
    <subcellularLocation>
        <location evidence="1">Cell membrane</location>
        <topology evidence="1">Multi-pass membrane protein</topology>
    </subcellularLocation>
</comment>
<keyword evidence="8" id="KW-1185">Reference proteome</keyword>
<evidence type="ECO:0000256" key="1">
    <source>
        <dbReference type="ARBA" id="ARBA00004651"/>
    </source>
</evidence>
<evidence type="ECO:0000313" key="8">
    <source>
        <dbReference type="Proteomes" id="UP000075321"/>
    </source>
</evidence>
<dbReference type="Pfam" id="PF01899">
    <property type="entry name" value="MNHE"/>
    <property type="match status" value="1"/>
</dbReference>
<dbReference type="Proteomes" id="UP000075321">
    <property type="component" value="Unassembled WGS sequence"/>
</dbReference>
<evidence type="ECO:0000256" key="6">
    <source>
        <dbReference type="SAM" id="Phobius"/>
    </source>
</evidence>
<keyword evidence="3 6" id="KW-0812">Transmembrane</keyword>
<dbReference type="PANTHER" id="PTHR34584">
    <property type="entry name" value="NA(+)/H(+) ANTIPORTER SUBUNIT E1"/>
    <property type="match status" value="1"/>
</dbReference>
<keyword evidence="4 6" id="KW-1133">Transmembrane helix</keyword>
<organism evidence="7 8">
    <name type="scientific">Halalkalicoccus paucihalophilus</name>
    <dbReference type="NCBI Taxonomy" id="1008153"/>
    <lineage>
        <taxon>Archaea</taxon>
        <taxon>Methanobacteriati</taxon>
        <taxon>Methanobacteriota</taxon>
        <taxon>Stenosarchaea group</taxon>
        <taxon>Halobacteria</taxon>
        <taxon>Halobacteriales</taxon>
        <taxon>Halococcaceae</taxon>
        <taxon>Halalkalicoccus</taxon>
    </lineage>
</organism>
<proteinExistence type="predicted"/>
<feature type="transmembrane region" description="Helical" evidence="6">
    <location>
        <begin position="7"/>
        <end position="24"/>
    </location>
</feature>
<evidence type="ECO:0000313" key="7">
    <source>
        <dbReference type="EMBL" id="KYH26131.1"/>
    </source>
</evidence>
<dbReference type="AlphaFoldDB" id="A0A151AEP9"/>
<comment type="caution">
    <text evidence="7">The sequence shown here is derived from an EMBL/GenBank/DDBJ whole genome shotgun (WGS) entry which is preliminary data.</text>
</comment>
<accession>A0A151AEP9</accession>